<dbReference type="OrthoDB" id="5876299at2759"/>
<feature type="compositionally biased region" description="Basic and acidic residues" evidence="1">
    <location>
        <begin position="355"/>
        <end position="364"/>
    </location>
</feature>
<gene>
    <name evidence="3" type="ORF">BOKJ2_LOCUS13148</name>
</gene>
<feature type="compositionally biased region" description="Low complexity" evidence="1">
    <location>
        <begin position="341"/>
        <end position="352"/>
    </location>
</feature>
<name>A0A811LLV6_9BILA</name>
<feature type="transmembrane region" description="Helical" evidence="2">
    <location>
        <begin position="49"/>
        <end position="70"/>
    </location>
</feature>
<feature type="compositionally biased region" description="Polar residues" evidence="1">
    <location>
        <begin position="284"/>
        <end position="295"/>
    </location>
</feature>
<sequence length="364" mass="41364">MPILVVPLYGVYLVVNRITIPEAVLTHSVPYLKYKAQIRSKTWLRADMAISLTIACAAFGFGCVLFFGYFKTRAGSTYFLKAAIVSVIISFLYLIDAFLAVKQLNSASVEFIKNVSVNAFTTPSSKDFKVSSQRRYQQNLVKSYSIDENNTQNNHYQPQNSKHASAISNQAPLSTGRRGSSHLEIAKRKDSSWFDEDRRGDTMDNDGQWLYQSYDRQPEENHYLKVYKDSEMKHQDNSNRRGSTFMDSEEEFPPPPPMPVLTSQPQITPYKQTQFPRRVPVPPQRSTESFESTGRTIPRVNIPNMSSRSLHQHVTINPPAYKARVVVVEDDDAVFDRSFLSNNKKGSSSDGSTVRIDDVDKRSY</sequence>
<accession>A0A811LLV6</accession>
<dbReference type="Proteomes" id="UP000614601">
    <property type="component" value="Unassembled WGS sequence"/>
</dbReference>
<organism evidence="3 4">
    <name type="scientific">Bursaphelenchus okinawaensis</name>
    <dbReference type="NCBI Taxonomy" id="465554"/>
    <lineage>
        <taxon>Eukaryota</taxon>
        <taxon>Metazoa</taxon>
        <taxon>Ecdysozoa</taxon>
        <taxon>Nematoda</taxon>
        <taxon>Chromadorea</taxon>
        <taxon>Rhabditida</taxon>
        <taxon>Tylenchina</taxon>
        <taxon>Tylenchomorpha</taxon>
        <taxon>Aphelenchoidea</taxon>
        <taxon>Aphelenchoididae</taxon>
        <taxon>Bursaphelenchus</taxon>
    </lineage>
</organism>
<keyword evidence="2" id="KW-0472">Membrane</keyword>
<comment type="caution">
    <text evidence="3">The sequence shown here is derived from an EMBL/GenBank/DDBJ whole genome shotgun (WGS) entry which is preliminary data.</text>
</comment>
<feature type="region of interest" description="Disordered" evidence="1">
    <location>
        <begin position="231"/>
        <end position="254"/>
    </location>
</feature>
<evidence type="ECO:0000256" key="1">
    <source>
        <dbReference type="SAM" id="MobiDB-lite"/>
    </source>
</evidence>
<dbReference type="Proteomes" id="UP000783686">
    <property type="component" value="Unassembled WGS sequence"/>
</dbReference>
<feature type="region of interest" description="Disordered" evidence="1">
    <location>
        <begin position="171"/>
        <end position="190"/>
    </location>
</feature>
<protein>
    <submittedName>
        <fullName evidence="3">Uncharacterized protein</fullName>
    </submittedName>
</protein>
<feature type="transmembrane region" description="Helical" evidence="2">
    <location>
        <begin position="82"/>
        <end position="101"/>
    </location>
</feature>
<dbReference type="AlphaFoldDB" id="A0A811LLV6"/>
<keyword evidence="4" id="KW-1185">Reference proteome</keyword>
<evidence type="ECO:0000313" key="3">
    <source>
        <dbReference type="EMBL" id="CAD5229089.1"/>
    </source>
</evidence>
<proteinExistence type="predicted"/>
<feature type="region of interest" description="Disordered" evidence="1">
    <location>
        <begin position="339"/>
        <end position="364"/>
    </location>
</feature>
<evidence type="ECO:0000256" key="2">
    <source>
        <dbReference type="SAM" id="Phobius"/>
    </source>
</evidence>
<dbReference type="EMBL" id="CAJFDH010000006">
    <property type="protein sequence ID" value="CAD5229089.1"/>
    <property type="molecule type" value="Genomic_DNA"/>
</dbReference>
<reference evidence="3" key="1">
    <citation type="submission" date="2020-09" db="EMBL/GenBank/DDBJ databases">
        <authorList>
            <person name="Kikuchi T."/>
        </authorList>
    </citation>
    <scope>NUCLEOTIDE SEQUENCE</scope>
    <source>
        <strain evidence="3">SH1</strain>
    </source>
</reference>
<evidence type="ECO:0000313" key="4">
    <source>
        <dbReference type="Proteomes" id="UP000614601"/>
    </source>
</evidence>
<feature type="region of interest" description="Disordered" evidence="1">
    <location>
        <begin position="274"/>
        <end position="302"/>
    </location>
</feature>
<keyword evidence="2" id="KW-0812">Transmembrane</keyword>
<dbReference type="EMBL" id="CAJFCW020000006">
    <property type="protein sequence ID" value="CAG9125738.1"/>
    <property type="molecule type" value="Genomic_DNA"/>
</dbReference>
<keyword evidence="2" id="KW-1133">Transmembrane helix</keyword>